<dbReference type="PATRIC" id="fig|1618439.3.peg.413"/>
<dbReference type="SUPFAM" id="SSF117281">
    <property type="entry name" value="Kelch motif"/>
    <property type="match status" value="1"/>
</dbReference>
<dbReference type="PANTHER" id="PTHR46375">
    <property type="entry name" value="KELCH REPEAT AND BTB DOMAIN-CONTAINING PROTEIN 13-RELATED"/>
    <property type="match status" value="1"/>
</dbReference>
<dbReference type="Pfam" id="PF24681">
    <property type="entry name" value="Kelch_KLHDC2_KLHL20_DRC7"/>
    <property type="match status" value="1"/>
</dbReference>
<organism evidence="1 2">
    <name type="scientific">Candidatus Gottesmanbacteria bacterium GW2011_GWA1_48_13</name>
    <dbReference type="NCBI Taxonomy" id="1618439"/>
    <lineage>
        <taxon>Bacteria</taxon>
        <taxon>Candidatus Gottesmaniibacteriota</taxon>
    </lineage>
</organism>
<dbReference type="EMBL" id="LCPJ01000014">
    <property type="protein sequence ID" value="KKU95546.1"/>
    <property type="molecule type" value="Genomic_DNA"/>
</dbReference>
<reference evidence="1 2" key="1">
    <citation type="journal article" date="2015" name="Nature">
        <title>rRNA introns, odd ribosomes, and small enigmatic genomes across a large radiation of phyla.</title>
        <authorList>
            <person name="Brown C.T."/>
            <person name="Hug L.A."/>
            <person name="Thomas B.C."/>
            <person name="Sharon I."/>
            <person name="Castelle C.J."/>
            <person name="Singh A."/>
            <person name="Wilkins M.J."/>
            <person name="Williams K.H."/>
            <person name="Banfield J.F."/>
        </authorList>
    </citation>
    <scope>NUCLEOTIDE SEQUENCE [LARGE SCALE GENOMIC DNA]</scope>
</reference>
<dbReference type="InterPro" id="IPR015915">
    <property type="entry name" value="Kelch-typ_b-propeller"/>
</dbReference>
<sequence length="330" mass="35996">MGEIVRQIFIIPFLLLAFFTDVVGQPNRVFQGSGAAVAEPAGSWQTSVPLPSSRYDFGAGVFEGKIYIVGGLVHPSPWFPTRLVEAYDETTKSWSKLKDYPKLVHHEGVVGCGKSLYVIGGYWLRVFSSAYVYAYDAKSDGWIRKADLPNARGALGTVCVDNKIYAIGGSVNTHAVSFVDVYDVDSNTWTSKSSMPRAREHAAVVTAGGRIFVLGGHDGNRFKTETTNEIYDPKTDTWRTGTPIPLALNGLSAVALGNSIFIFGGANGDAVSNEVHEYRIAQDRWVRRADLPVGRYGFTALPLGNTIHVIGGNSVVKGNYFNLDHRVFIP</sequence>
<proteinExistence type="predicted"/>
<dbReference type="PANTHER" id="PTHR46375:SF3">
    <property type="entry name" value="KELCH REPEAT AND BTB DOMAIN-CONTAINING PROTEIN 13"/>
    <property type="match status" value="1"/>
</dbReference>
<dbReference type="InterPro" id="IPR052392">
    <property type="entry name" value="Kelch-BTB_domain-containing"/>
</dbReference>
<accession>A0A0G1UN63</accession>
<gene>
    <name evidence="1" type="ORF">UY27_C0014G0002</name>
</gene>
<name>A0A0G1UN63_9BACT</name>
<dbReference type="SMART" id="SM00612">
    <property type="entry name" value="Kelch"/>
    <property type="match status" value="5"/>
</dbReference>
<dbReference type="AlphaFoldDB" id="A0A0G1UN63"/>
<evidence type="ECO:0000313" key="2">
    <source>
        <dbReference type="Proteomes" id="UP000034661"/>
    </source>
</evidence>
<dbReference type="InterPro" id="IPR006652">
    <property type="entry name" value="Kelch_1"/>
</dbReference>
<evidence type="ECO:0000313" key="1">
    <source>
        <dbReference type="EMBL" id="KKU95546.1"/>
    </source>
</evidence>
<dbReference type="Pfam" id="PF01344">
    <property type="entry name" value="Kelch_1"/>
    <property type="match status" value="1"/>
</dbReference>
<dbReference type="Gene3D" id="2.120.10.80">
    <property type="entry name" value="Kelch-type beta propeller"/>
    <property type="match status" value="2"/>
</dbReference>
<protein>
    <submittedName>
        <fullName evidence="1">Kelch repeat type 1-containing protein</fullName>
    </submittedName>
</protein>
<comment type="caution">
    <text evidence="1">The sequence shown here is derived from an EMBL/GenBank/DDBJ whole genome shotgun (WGS) entry which is preliminary data.</text>
</comment>
<dbReference type="Proteomes" id="UP000034661">
    <property type="component" value="Unassembled WGS sequence"/>
</dbReference>